<dbReference type="Gene3D" id="3.30.565.10">
    <property type="entry name" value="Histidine kinase-like ATPase, C-terminal domain"/>
    <property type="match status" value="1"/>
</dbReference>
<comment type="caution">
    <text evidence="8">The sequence shown here is derived from an EMBL/GenBank/DDBJ whole genome shotgun (WGS) entry which is preliminary data.</text>
</comment>
<dbReference type="InterPro" id="IPR036890">
    <property type="entry name" value="HATPase_C_sf"/>
</dbReference>
<evidence type="ECO:0000256" key="2">
    <source>
        <dbReference type="ARBA" id="ARBA00022763"/>
    </source>
</evidence>
<dbReference type="CDD" id="cd16926">
    <property type="entry name" value="HATPase_MutL-MLH-PMS-like"/>
    <property type="match status" value="1"/>
</dbReference>
<dbReference type="GO" id="GO:0016887">
    <property type="term" value="F:ATP hydrolysis activity"/>
    <property type="evidence" value="ECO:0007669"/>
    <property type="project" value="InterPro"/>
</dbReference>
<accession>A0A955IED7</accession>
<keyword evidence="8" id="KW-0540">Nuclease</keyword>
<proteinExistence type="inferred from homology"/>
<keyword evidence="2 4" id="KW-0227">DNA damage</keyword>
<evidence type="ECO:0000256" key="5">
    <source>
        <dbReference type="SAM" id="MobiDB-lite"/>
    </source>
</evidence>
<comment type="function">
    <text evidence="4">This protein is involved in the repair of mismatches in DNA. It is required for dam-dependent methyl-directed DNA mismatch repair. May act as a 'molecular matchmaker', a protein that promotes the formation of a stable complex between two or more DNA-binding proteins in an ATP-dependent manner without itself being part of a final effector complex.</text>
</comment>
<dbReference type="PANTHER" id="PTHR10073">
    <property type="entry name" value="DNA MISMATCH REPAIR PROTEIN MLH, PMS, MUTL"/>
    <property type="match status" value="1"/>
</dbReference>
<comment type="similarity">
    <text evidence="1 4">Belongs to the DNA mismatch repair MutL/HexB family.</text>
</comment>
<dbReference type="Pfam" id="PF13589">
    <property type="entry name" value="HATPase_c_3"/>
    <property type="match status" value="1"/>
</dbReference>
<dbReference type="GO" id="GO:0005524">
    <property type="term" value="F:ATP binding"/>
    <property type="evidence" value="ECO:0007669"/>
    <property type="project" value="InterPro"/>
</dbReference>
<dbReference type="SMART" id="SM00853">
    <property type="entry name" value="MutL_C"/>
    <property type="match status" value="1"/>
</dbReference>
<dbReference type="Pfam" id="PF08676">
    <property type="entry name" value="MutL_C"/>
    <property type="match status" value="1"/>
</dbReference>
<evidence type="ECO:0000256" key="3">
    <source>
        <dbReference type="ARBA" id="ARBA00023204"/>
    </source>
</evidence>
<organism evidence="8 9">
    <name type="scientific">Candidatus Dojkabacteria bacterium</name>
    <dbReference type="NCBI Taxonomy" id="2099670"/>
    <lineage>
        <taxon>Bacteria</taxon>
        <taxon>Candidatus Dojkabacteria</taxon>
    </lineage>
</organism>
<dbReference type="PANTHER" id="PTHR10073:SF12">
    <property type="entry name" value="DNA MISMATCH REPAIR PROTEIN MLH1"/>
    <property type="match status" value="1"/>
</dbReference>
<evidence type="ECO:0000256" key="4">
    <source>
        <dbReference type="HAMAP-Rule" id="MF_00149"/>
    </source>
</evidence>
<dbReference type="NCBIfam" id="TIGR00585">
    <property type="entry name" value="mutl"/>
    <property type="match status" value="1"/>
</dbReference>
<dbReference type="SUPFAM" id="SSF118116">
    <property type="entry name" value="DNA mismatch repair protein MutL"/>
    <property type="match status" value="1"/>
</dbReference>
<dbReference type="InterPro" id="IPR042120">
    <property type="entry name" value="MutL_C_dimsub"/>
</dbReference>
<dbReference type="InterPro" id="IPR014721">
    <property type="entry name" value="Ribsml_uS5_D2-typ_fold_subgr"/>
</dbReference>
<gene>
    <name evidence="4 8" type="primary">mutL</name>
    <name evidence="8" type="ORF">KC675_04510</name>
</gene>
<dbReference type="SUPFAM" id="SSF54211">
    <property type="entry name" value="Ribosomal protein S5 domain 2-like"/>
    <property type="match status" value="1"/>
</dbReference>
<dbReference type="GO" id="GO:0140664">
    <property type="term" value="F:ATP-dependent DNA damage sensor activity"/>
    <property type="evidence" value="ECO:0007669"/>
    <property type="project" value="InterPro"/>
</dbReference>
<protein>
    <recommendedName>
        <fullName evidence="4">DNA mismatch repair protein MutL</fullName>
    </recommendedName>
</protein>
<dbReference type="HAMAP" id="MF_00149">
    <property type="entry name" value="DNA_mis_repair"/>
    <property type="match status" value="1"/>
</dbReference>
<dbReference type="InterPro" id="IPR020667">
    <property type="entry name" value="DNA_mismatch_repair_MutL"/>
</dbReference>
<dbReference type="InterPro" id="IPR002099">
    <property type="entry name" value="MutL/Mlh/PMS"/>
</dbReference>
<evidence type="ECO:0000313" key="9">
    <source>
        <dbReference type="Proteomes" id="UP000745577"/>
    </source>
</evidence>
<name>A0A955IED7_9BACT</name>
<dbReference type="InterPro" id="IPR038973">
    <property type="entry name" value="MutL/Mlh/Pms-like"/>
</dbReference>
<dbReference type="FunFam" id="3.30.565.10:FF:000003">
    <property type="entry name" value="DNA mismatch repair endonuclease MutL"/>
    <property type="match status" value="1"/>
</dbReference>
<dbReference type="PROSITE" id="PS00058">
    <property type="entry name" value="DNA_MISMATCH_REPAIR_1"/>
    <property type="match status" value="1"/>
</dbReference>
<keyword evidence="8" id="KW-0255">Endonuclease</keyword>
<keyword evidence="3 4" id="KW-0234">DNA repair</keyword>
<dbReference type="Gene3D" id="3.30.230.10">
    <property type="match status" value="1"/>
</dbReference>
<dbReference type="CDD" id="cd00782">
    <property type="entry name" value="MutL_Trans"/>
    <property type="match status" value="1"/>
</dbReference>
<dbReference type="GO" id="GO:0006298">
    <property type="term" value="P:mismatch repair"/>
    <property type="evidence" value="ECO:0007669"/>
    <property type="project" value="UniProtKB-UniRule"/>
</dbReference>
<dbReference type="InterPro" id="IPR020568">
    <property type="entry name" value="Ribosomal_Su5_D2-typ_SF"/>
</dbReference>
<dbReference type="Proteomes" id="UP000745577">
    <property type="component" value="Unassembled WGS sequence"/>
</dbReference>
<dbReference type="Pfam" id="PF01119">
    <property type="entry name" value="DNA_mis_repair"/>
    <property type="match status" value="1"/>
</dbReference>
<feature type="domain" description="DNA mismatch repair protein S5" evidence="7">
    <location>
        <begin position="209"/>
        <end position="326"/>
    </location>
</feature>
<feature type="region of interest" description="Disordered" evidence="5">
    <location>
        <begin position="342"/>
        <end position="370"/>
    </location>
</feature>
<dbReference type="GO" id="GO:0004519">
    <property type="term" value="F:endonuclease activity"/>
    <property type="evidence" value="ECO:0007669"/>
    <property type="project" value="UniProtKB-KW"/>
</dbReference>
<keyword evidence="8" id="KW-0378">Hydrolase</keyword>
<dbReference type="InterPro" id="IPR037198">
    <property type="entry name" value="MutL_C_sf"/>
</dbReference>
<evidence type="ECO:0000313" key="8">
    <source>
        <dbReference type="EMBL" id="MCA9380413.1"/>
    </source>
</evidence>
<dbReference type="InterPro" id="IPR042121">
    <property type="entry name" value="MutL_C_regsub"/>
</dbReference>
<dbReference type="SUPFAM" id="SSF55874">
    <property type="entry name" value="ATPase domain of HSP90 chaperone/DNA topoisomerase II/histidine kinase"/>
    <property type="match status" value="1"/>
</dbReference>
<feature type="domain" description="MutL C-terminal dimerisation" evidence="6">
    <location>
        <begin position="405"/>
        <end position="549"/>
    </location>
</feature>
<dbReference type="InterPro" id="IPR014762">
    <property type="entry name" value="DNA_mismatch_repair_CS"/>
</dbReference>
<dbReference type="EMBL" id="JAGQLL010000058">
    <property type="protein sequence ID" value="MCA9380413.1"/>
    <property type="molecule type" value="Genomic_DNA"/>
</dbReference>
<dbReference type="Gene3D" id="3.30.1370.100">
    <property type="entry name" value="MutL, C-terminal domain, regulatory subdomain"/>
    <property type="match status" value="1"/>
</dbReference>
<reference evidence="8" key="1">
    <citation type="submission" date="2020-04" db="EMBL/GenBank/DDBJ databases">
        <authorList>
            <person name="Zhang T."/>
        </authorList>
    </citation>
    <scope>NUCLEOTIDE SEQUENCE</scope>
    <source>
        <strain evidence="8">HKST-UBA15</strain>
    </source>
</reference>
<evidence type="ECO:0000256" key="1">
    <source>
        <dbReference type="ARBA" id="ARBA00006082"/>
    </source>
</evidence>
<dbReference type="GO" id="GO:0032300">
    <property type="term" value="C:mismatch repair complex"/>
    <property type="evidence" value="ECO:0007669"/>
    <property type="project" value="InterPro"/>
</dbReference>
<evidence type="ECO:0000259" key="6">
    <source>
        <dbReference type="SMART" id="SM00853"/>
    </source>
</evidence>
<dbReference type="AlphaFoldDB" id="A0A955IED7"/>
<evidence type="ECO:0000259" key="7">
    <source>
        <dbReference type="SMART" id="SM01340"/>
    </source>
</evidence>
<dbReference type="SMART" id="SM01340">
    <property type="entry name" value="DNA_mis_repair"/>
    <property type="match status" value="1"/>
</dbReference>
<feature type="compositionally biased region" description="Basic and acidic residues" evidence="5">
    <location>
        <begin position="350"/>
        <end position="363"/>
    </location>
</feature>
<dbReference type="Gene3D" id="3.30.1540.20">
    <property type="entry name" value="MutL, C-terminal domain, dimerisation subdomain"/>
    <property type="match status" value="1"/>
</dbReference>
<reference evidence="8" key="2">
    <citation type="journal article" date="2021" name="Microbiome">
        <title>Successional dynamics and alternative stable states in a saline activated sludge microbial community over 9 years.</title>
        <authorList>
            <person name="Wang Y."/>
            <person name="Ye J."/>
            <person name="Ju F."/>
            <person name="Liu L."/>
            <person name="Boyd J.A."/>
            <person name="Deng Y."/>
            <person name="Parks D.H."/>
            <person name="Jiang X."/>
            <person name="Yin X."/>
            <person name="Woodcroft B.J."/>
            <person name="Tyson G.W."/>
            <person name="Hugenholtz P."/>
            <person name="Polz M.F."/>
            <person name="Zhang T."/>
        </authorList>
    </citation>
    <scope>NUCLEOTIDE SEQUENCE</scope>
    <source>
        <strain evidence="8">HKST-UBA15</strain>
    </source>
</reference>
<dbReference type="InterPro" id="IPR014790">
    <property type="entry name" value="MutL_C"/>
</dbReference>
<dbReference type="InterPro" id="IPR013507">
    <property type="entry name" value="DNA_mismatch_S5_2-like"/>
</dbReference>
<dbReference type="GO" id="GO:0030983">
    <property type="term" value="F:mismatched DNA binding"/>
    <property type="evidence" value="ECO:0007669"/>
    <property type="project" value="InterPro"/>
</dbReference>
<sequence length="593" mass="67480">MTNTIKLLSPDLINKIAAGEVVERPASIVKELIENSIDAGSDKIILKVENGGINYIEVIDNGTGMNEQDAKLALVQHATSKIDSIDDLKNIFTLGFRGEALASISSVSNLIIHTKTSEGKPILAFNKGDRIITEHGPARNQGTSVIVENIFDKIPARRKFLKSDITEYKNILNTFLKIAIPHYMIGFELHNNSKVVYSIPKVDSLEKRIVQFYPNLKDRLIRILFDDKGLQISGFIGHPEINRKDSNIQYIFVNKRSVTDPIIAKAVKSGFGTNLMHNQYPIYFINININEDKVDVNVHPRKSEIRFDNSKEIFRVVHNSVRNALEKHLQQETTEKFPKETVGLYNNSSPRKEKGQTGEHYKNNDFSNQAPRLNTQTSIDFTRNILTSSSNISQEPESFEIEREVLQIFNTYIVIQKGDDVQFIDQHAADERINFEKIEKRFKEQKSLPSQKLLIPEVLNISKTEQILLIENKDLLSKLGFEFKNRGNKTELTSIPEGVYSNNSNKIFTEILASLDESSDTINKEENPILKKLIATIACHSSIRAGQKLDSYQAKELFKQLLKCSQPYSCPHGRPIIWIINKSDLEKNFKRKQ</sequence>